<name>A0A7K1RCA0_AGRVI</name>
<dbReference type="Proteomes" id="UP000440716">
    <property type="component" value="Unassembled WGS sequence"/>
</dbReference>
<dbReference type="RefSeq" id="WP_156590528.1">
    <property type="nucleotide sequence ID" value="NZ_WPHU01000002.1"/>
</dbReference>
<comment type="caution">
    <text evidence="1">The sequence shown here is derived from an EMBL/GenBank/DDBJ whole genome shotgun (WGS) entry which is preliminary data.</text>
</comment>
<gene>
    <name evidence="1" type="ORF">GOZ88_06060</name>
</gene>
<reference evidence="1 2" key="1">
    <citation type="submission" date="2019-12" db="EMBL/GenBank/DDBJ databases">
        <title>Whole-genome sequencing of Allorhizobium vitis.</title>
        <authorList>
            <person name="Gan H.M."/>
            <person name="Szegedi E."/>
            <person name="Burr T."/>
            <person name="Savka M.A."/>
        </authorList>
    </citation>
    <scope>NUCLEOTIDE SEQUENCE [LARGE SCALE GENOMIC DNA]</scope>
    <source>
        <strain evidence="1 2">CG415</strain>
    </source>
</reference>
<evidence type="ECO:0000313" key="2">
    <source>
        <dbReference type="Proteomes" id="UP000440716"/>
    </source>
</evidence>
<accession>A0A7K1RCA0</accession>
<evidence type="ECO:0000313" key="1">
    <source>
        <dbReference type="EMBL" id="MVA55673.1"/>
    </source>
</evidence>
<dbReference type="AlphaFoldDB" id="A0A7K1RCA0"/>
<protein>
    <submittedName>
        <fullName evidence="1">Uncharacterized protein</fullName>
    </submittedName>
</protein>
<sequence length="91" mass="10192">MHQTKFSKDRDVISAFEDMTLVMPEFISQKRAEACSYNAELEALFGWNYDAMAALVTKKPTEETLQAAVTKLNGNILSPHPKPPTPHLKNS</sequence>
<proteinExistence type="predicted"/>
<dbReference type="EMBL" id="WPHU01000002">
    <property type="protein sequence ID" value="MVA55673.1"/>
    <property type="molecule type" value="Genomic_DNA"/>
</dbReference>
<organism evidence="1 2">
    <name type="scientific">Agrobacterium vitis</name>
    <name type="common">Rhizobium vitis</name>
    <dbReference type="NCBI Taxonomy" id="373"/>
    <lineage>
        <taxon>Bacteria</taxon>
        <taxon>Pseudomonadati</taxon>
        <taxon>Pseudomonadota</taxon>
        <taxon>Alphaproteobacteria</taxon>
        <taxon>Hyphomicrobiales</taxon>
        <taxon>Rhizobiaceae</taxon>
        <taxon>Rhizobium/Agrobacterium group</taxon>
        <taxon>Agrobacterium</taxon>
    </lineage>
</organism>